<protein>
    <submittedName>
        <fullName evidence="3">Uncharacterized protein</fullName>
    </submittedName>
</protein>
<evidence type="ECO:0000313" key="3">
    <source>
        <dbReference type="EMBL" id="GMI45514.1"/>
    </source>
</evidence>
<sequence length="1506" mass="173057">MAEENSSVHSNTSSAYQNDEFEAPPSKSASPSPIKPSTSPSFDQDDEIIRAYREERDRFRLPPQSVAAPDFAAPDQRPAAPTIPPSKNKPTSTFTPAAVTNIRQVQASEQQFKRRFNALKKIYESRIEHLTNSIQRTFNSVNSDDVLLAMSEDPTTREFVPRAVGDIVQQDLRDERETFIQTIANKFSLCETHNHRLKNERFELVEEVNSLKLQLSDANSSLANLQRDSLTISSLRDQVKASAEDAGNARHEMTRQMDEFSMERVQMMAKIERLELTVKTTTNNDIKLQQTISDLQNELNNKMQDERNYQSEKFTYENKFDILNKDLKFERQRMEDLSKTLNDERERSNKYSTSRNELKSECKRLREENDVLRGRLEVSESDVQELRSKFAAVGEQMEVMMATEAKDSGEALTSMQMKMRSMKEKLGEKMRAAKQIQNSLKLEIRNKDDELNNARRDTTMQIELNQRLTSELESTKARSGTLDEKVRSLQEKLASLQGVQINSNANQADYASAAQQFADRMDERARSVQIETEAKTKELLKAKFEKRELEQQAKYQEMVTTVQNQYQQLAETRKAETEAAEEKLKRFANEYILRSEHVREVETALSRCLSEMKDKGALELQVQLKECRSLCLKENEVPLEELRAEIREYKRTIEDLEAGREDMEAEIRKSESIVEKQIERADQEKRARQLLGEHLEEGNMNVSRLAALLRKAEEEKGEMKEKIDSLKSHKKEAEAEKTATLDKIRKMEEDAIEKERNVNEQKLKMKDLEINAENAINGSDAVKNELSNVQRKLEHAQNLLESAEKQKTEAVDREYKAKEELMSKGNDHSAAMNELQRKLDDIERKTASEVEKVKGDARDIELKLVQRDGEIEKLQEKCKGLEEIESVLMKQADEKDFRIKSLEGDVADLKGEEAMQGKSLNAKQRSIRELQRLVDRKLVPMKVDLKQLKVQVGAELESFGKDTYQIVKSVHEKWGEKNKVVTRRLSMHFDKELFNLKQNYESERKQNASAYLKEEVDKREAIVAEKDRQISALEEHIESLREEFETKTEENFREQSSMHTKVEEEKAILLVELERVKLEKEKAESIVEDLRGKCEELENSAGALNLAKSKLMAEEEEMRREIDGYKSKLDMIVVCLESEFKFGGTIEEGLLNPNEVDFRGALRELTGAWEKKCEALKRKEREPLEQIIESNKEEMRRIVGELGAVHETRIVAEERVKELEVDNGKLEVELTQLRSEASELKDRSIMVDDLERSRSEVAMLAELQRIEGESKERGLKGELTEVKRKYEEKMRQLERKLAKENWDKEERFRGEIKALKSEKNDLMLQTETAVNEERMKIRDVEDAMHRKDVTNQREINKFEVEVMGLRNEVERLSRRGVERDLLVLKENIDVIERAGEGNGGGSGKKYGGDDIQARLAQIENLALSLEEGAIGSVIGTPVGIEETISPEGKERGDRLDIKGEEGEEGGGGDGAKVGISDNVTERRKGKRASVDEEEEEDGGGQEEELF</sequence>
<reference evidence="4" key="1">
    <citation type="journal article" date="2023" name="Commun. Biol.">
        <title>Genome analysis of Parmales, the sister group of diatoms, reveals the evolutionary specialization of diatoms from phago-mixotrophs to photoautotrophs.</title>
        <authorList>
            <person name="Ban H."/>
            <person name="Sato S."/>
            <person name="Yoshikawa S."/>
            <person name="Yamada K."/>
            <person name="Nakamura Y."/>
            <person name="Ichinomiya M."/>
            <person name="Sato N."/>
            <person name="Blanc-Mathieu R."/>
            <person name="Endo H."/>
            <person name="Kuwata A."/>
            <person name="Ogata H."/>
        </authorList>
    </citation>
    <scope>NUCLEOTIDE SEQUENCE [LARGE SCALE GENOMIC DNA]</scope>
</reference>
<evidence type="ECO:0000256" key="1">
    <source>
        <dbReference type="SAM" id="Coils"/>
    </source>
</evidence>
<comment type="caution">
    <text evidence="3">The sequence shown here is derived from an EMBL/GenBank/DDBJ whole genome shotgun (WGS) entry which is preliminary data.</text>
</comment>
<feature type="coiled-coil region" evidence="1">
    <location>
        <begin position="1023"/>
        <end position="1128"/>
    </location>
</feature>
<feature type="region of interest" description="Disordered" evidence="2">
    <location>
        <begin position="1441"/>
        <end position="1506"/>
    </location>
</feature>
<keyword evidence="4" id="KW-1185">Reference proteome</keyword>
<feature type="compositionally biased region" description="Polar residues" evidence="2">
    <location>
        <begin position="1"/>
        <end position="17"/>
    </location>
</feature>
<dbReference type="OrthoDB" id="74987at2759"/>
<feature type="coiled-coil region" evidence="1">
    <location>
        <begin position="257"/>
        <end position="389"/>
    </location>
</feature>
<feature type="coiled-coil region" evidence="1">
    <location>
        <begin position="1276"/>
        <end position="1375"/>
    </location>
</feature>
<feature type="compositionally biased region" description="Low complexity" evidence="2">
    <location>
        <begin position="23"/>
        <end position="41"/>
    </location>
</feature>
<feature type="coiled-coil region" evidence="1">
    <location>
        <begin position="639"/>
        <end position="891"/>
    </location>
</feature>
<evidence type="ECO:0000256" key="2">
    <source>
        <dbReference type="SAM" id="MobiDB-lite"/>
    </source>
</evidence>
<organism evidence="3 4">
    <name type="scientific">Triparma columacea</name>
    <dbReference type="NCBI Taxonomy" id="722753"/>
    <lineage>
        <taxon>Eukaryota</taxon>
        <taxon>Sar</taxon>
        <taxon>Stramenopiles</taxon>
        <taxon>Ochrophyta</taxon>
        <taxon>Bolidophyceae</taxon>
        <taxon>Parmales</taxon>
        <taxon>Triparmaceae</taxon>
        <taxon>Triparma</taxon>
    </lineage>
</organism>
<evidence type="ECO:0000313" key="4">
    <source>
        <dbReference type="Proteomes" id="UP001165065"/>
    </source>
</evidence>
<dbReference type="EMBL" id="BRYA01000250">
    <property type="protein sequence ID" value="GMI45514.1"/>
    <property type="molecule type" value="Genomic_DNA"/>
</dbReference>
<feature type="coiled-coil region" evidence="1">
    <location>
        <begin position="532"/>
        <end position="590"/>
    </location>
</feature>
<feature type="compositionally biased region" description="Acidic residues" evidence="2">
    <location>
        <begin position="1491"/>
        <end position="1506"/>
    </location>
</feature>
<dbReference type="Proteomes" id="UP001165065">
    <property type="component" value="Unassembled WGS sequence"/>
</dbReference>
<feature type="region of interest" description="Disordered" evidence="2">
    <location>
        <begin position="1"/>
        <end position="93"/>
    </location>
</feature>
<feature type="coiled-coil region" evidence="1">
    <location>
        <begin position="1209"/>
        <end position="1243"/>
    </location>
</feature>
<name>A0A9W7GIH5_9STRA</name>
<feature type="compositionally biased region" description="Basic and acidic residues" evidence="2">
    <location>
        <begin position="47"/>
        <end position="60"/>
    </location>
</feature>
<gene>
    <name evidence="3" type="ORF">TrCOL_g3027</name>
</gene>
<keyword evidence="1" id="KW-0175">Coiled coil</keyword>
<proteinExistence type="predicted"/>
<feature type="compositionally biased region" description="Basic and acidic residues" evidence="2">
    <location>
        <begin position="1447"/>
        <end position="1460"/>
    </location>
</feature>
<feature type="coiled-coil region" evidence="1">
    <location>
        <begin position="194"/>
        <end position="228"/>
    </location>
</feature>
<accession>A0A9W7GIH5</accession>